<dbReference type="Proteomes" id="UP000655094">
    <property type="component" value="Unassembled WGS sequence"/>
</dbReference>
<evidence type="ECO:0000313" key="33">
    <source>
        <dbReference type="Proteomes" id="UP000376235"/>
    </source>
</evidence>
<dbReference type="Proteomes" id="UP000479475">
    <property type="component" value="Unassembled WGS sequence"/>
</dbReference>
<evidence type="ECO:0000313" key="30">
    <source>
        <dbReference type="Proteomes" id="UP000269921"/>
    </source>
</evidence>
<evidence type="ECO:0000313" key="8">
    <source>
        <dbReference type="EMBL" id="PLE25912.1"/>
    </source>
</evidence>
<reference evidence="17 30" key="7">
    <citation type="submission" date="2018-10" db="EMBL/GenBank/DDBJ databases">
        <authorList>
            <person name="Noll B N."/>
        </authorList>
    </citation>
    <scope>NUCLEOTIDE SEQUENCE [LARGE SCALE GENOMIC DNA]</scope>
    <source>
        <strain evidence="17">Kpneu006</strain>
    </source>
</reference>
<dbReference type="Pfam" id="PF11459">
    <property type="entry name" value="AbiEi_3"/>
    <property type="match status" value="1"/>
</dbReference>
<evidence type="ECO:0000313" key="16">
    <source>
        <dbReference type="EMBL" id="TYL79153.1"/>
    </source>
</evidence>
<dbReference type="EMBL" id="UGLB01000003">
    <property type="protein sequence ID" value="STT51143.1"/>
    <property type="molecule type" value="Genomic_DNA"/>
</dbReference>
<dbReference type="EMBL" id="ULCI01000025">
    <property type="protein sequence ID" value="SYR47058.1"/>
    <property type="molecule type" value="Genomic_DNA"/>
</dbReference>
<dbReference type="EMBL" id="UJRG01000025">
    <property type="protein sequence ID" value="SWT22119.1"/>
    <property type="molecule type" value="Genomic_DNA"/>
</dbReference>
<dbReference type="Proteomes" id="UP000441029">
    <property type="component" value="Unassembled WGS sequence"/>
</dbReference>
<evidence type="ECO:0000313" key="14">
    <source>
        <dbReference type="EMBL" id="SYH34254.1"/>
    </source>
</evidence>
<dbReference type="EMBL" id="UKUT01000008">
    <property type="protein sequence ID" value="SYH34254.1"/>
    <property type="molecule type" value="Genomic_DNA"/>
</dbReference>
<dbReference type="Proteomes" id="UP000255099">
    <property type="component" value="Unassembled WGS sequence"/>
</dbReference>
<dbReference type="RefSeq" id="WP_004177809.1">
    <property type="nucleotide sequence ID" value="NZ_ABLUVU020000005.1"/>
</dbReference>
<evidence type="ECO:0000259" key="1">
    <source>
        <dbReference type="Pfam" id="PF17194"/>
    </source>
</evidence>
<dbReference type="EMBL" id="UGMG01000001">
    <property type="protein sequence ID" value="STV72441.1"/>
    <property type="molecule type" value="Genomic_DNA"/>
</dbReference>
<evidence type="ECO:0000313" key="5">
    <source>
        <dbReference type="EMBL" id="MRJ98338.1"/>
    </source>
</evidence>
<reference evidence="24 25" key="5">
    <citation type="submission" date="2018-06" db="EMBL/GenBank/DDBJ databases">
        <authorList>
            <consortium name="Pathogen Informatics"/>
            <person name="Doyle S."/>
        </authorList>
    </citation>
    <scope>NUCLEOTIDE SEQUENCE [LARGE SCALE GENOMIC DNA]</scope>
    <source>
        <strain evidence="11 25">NCTC11679</strain>
        <strain evidence="10 24">NCTC9637</strain>
    </source>
</reference>
<dbReference type="EMBL" id="UKGE01000005">
    <property type="protein sequence ID" value="SXN30415.1"/>
    <property type="molecule type" value="Genomic_DNA"/>
</dbReference>
<accession>A0A4V0HM27</accession>
<evidence type="ECO:0000313" key="34">
    <source>
        <dbReference type="Proteomes" id="UP000441029"/>
    </source>
</evidence>
<proteinExistence type="predicted"/>
<evidence type="ECO:0000313" key="19">
    <source>
        <dbReference type="EMBL" id="VGL08556.1"/>
    </source>
</evidence>
<dbReference type="EMBL" id="WJVL01000016">
    <property type="protein sequence ID" value="MRJ98338.1"/>
    <property type="molecule type" value="Genomic_DNA"/>
</dbReference>
<evidence type="ECO:0000313" key="9">
    <source>
        <dbReference type="EMBL" id="PVU62271.1"/>
    </source>
</evidence>
<dbReference type="EMBL" id="NCMJ01000111">
    <property type="protein sequence ID" value="PLE25912.1"/>
    <property type="molecule type" value="Genomic_DNA"/>
</dbReference>
<evidence type="ECO:0000313" key="10">
    <source>
        <dbReference type="EMBL" id="STT51143.1"/>
    </source>
</evidence>
<evidence type="ECO:0000313" key="4">
    <source>
        <dbReference type="EMBL" id="MDP0969159.1"/>
    </source>
</evidence>
<dbReference type="Proteomes" id="UP000255239">
    <property type="component" value="Unassembled WGS sequence"/>
</dbReference>
<dbReference type="Proteomes" id="UP000258253">
    <property type="component" value="Unassembled WGS sequence"/>
</dbReference>
<dbReference type="EMBL" id="UWVH01000001">
    <property type="protein sequence ID" value="VCV74049.1"/>
    <property type="molecule type" value="Genomic_DNA"/>
</dbReference>
<dbReference type="EMBL" id="PCFF01000011">
    <property type="protein sequence ID" value="PVU62271.1"/>
    <property type="molecule type" value="Genomic_DNA"/>
</dbReference>
<dbReference type="EMBL" id="CAAHCC010000009">
    <property type="protein sequence ID" value="VGL08556.1"/>
    <property type="molecule type" value="Genomic_DNA"/>
</dbReference>
<dbReference type="Proteomes" id="UP000269921">
    <property type="component" value="Unassembled WGS sequence"/>
</dbReference>
<dbReference type="EMBL" id="CAAGWG010000009">
    <property type="protein sequence ID" value="VGD14120.1"/>
    <property type="molecule type" value="Genomic_DNA"/>
</dbReference>
<dbReference type="EMBL" id="JAAKYD010000003">
    <property type="protein sequence ID" value="NGN71442.1"/>
    <property type="molecule type" value="Genomic_DNA"/>
</dbReference>
<evidence type="ECO:0000313" key="12">
    <source>
        <dbReference type="EMBL" id="SWT22119.1"/>
    </source>
</evidence>
<reference evidence="2" key="11">
    <citation type="submission" date="2020-10" db="EMBL/GenBank/DDBJ databases">
        <title>Genome Sequence of ESBL Producing Zambian Clinical Strains.</title>
        <authorList>
            <person name="Shawa M."/>
            <person name="Furuta Y."/>
            <person name="Simbotwe M."/>
            <person name="Mulenga E."/>
            <person name="Mubanga M."/>
            <person name="Mulenga G."/>
            <person name="Kaile C."/>
            <person name="Zorigt T."/>
            <person name="Hang'ombe B."/>
            <person name="Higashi H."/>
        </authorList>
    </citation>
    <scope>NUCLEOTIDE SEQUENCE</scope>
    <source>
        <strain evidence="2">Zam_UTH_09</strain>
    </source>
</reference>
<evidence type="ECO:0000313" key="11">
    <source>
        <dbReference type="EMBL" id="STV72441.1"/>
    </source>
</evidence>
<reference evidence="5 34" key="9">
    <citation type="submission" date="2019-11" db="EMBL/GenBank/DDBJ databases">
        <title>Molecular typing, antibiotic resistance determination and virulence profiling for 36 multidrug-resistant clinical Klebsiella pneumoniae isolates using second- and third-generation sequencing.</title>
        <authorList>
            <person name="Shelenkov A."/>
            <person name="Mikhaylova Y."/>
            <person name="Yanushevich Y."/>
            <person name="Samoilov A."/>
            <person name="Petrova L."/>
            <person name="Fomina V."/>
            <person name="Gusarov V."/>
            <person name="Zamyatin M."/>
            <person name="Shagin D."/>
        </authorList>
    </citation>
    <scope>NUCLEOTIDE SEQUENCE [LARGE SCALE GENOMIC DNA]</scope>
    <source>
        <strain evidence="5 34">CriePir226</strain>
    </source>
</reference>
<evidence type="ECO:0000313" key="22">
    <source>
        <dbReference type="Proteomes" id="UP000234439"/>
    </source>
</evidence>
<dbReference type="Proteomes" id="UP000258798">
    <property type="component" value="Unassembled WGS sequence"/>
</dbReference>
<reference evidence="4" key="12">
    <citation type="submission" date="2023-07" db="EMBL/GenBank/DDBJ databases">
        <authorList>
            <person name="Peng Z."/>
        </authorList>
    </citation>
    <scope>NUCLEOTIDE SEQUENCE</scope>
    <source>
        <strain evidence="4">KP219</strain>
    </source>
</reference>
<reference evidence="6 35" key="10">
    <citation type="submission" date="2020-02" db="EMBL/GenBank/DDBJ databases">
        <title>Klebsiella pneumoniae genome sequencing and assembly.</title>
        <authorList>
            <person name="Starkova P.S."/>
            <person name="Sulyan O.S."/>
            <person name="Likholetova D.V."/>
            <person name="Ageevets V.A."/>
            <person name="Lazareva I.V."/>
            <person name="Sopova J.V."/>
            <person name="Sidorenko S.V."/>
        </authorList>
    </citation>
    <scope>NUCLEOTIDE SEQUENCE [LARGE SCALE GENOMIC DNA]</scope>
    <source>
        <strain evidence="6 35">2429</strain>
    </source>
</reference>
<dbReference type="EMBL" id="BNFF01000001">
    <property type="protein sequence ID" value="GHK55013.1"/>
    <property type="molecule type" value="Genomic_DNA"/>
</dbReference>
<dbReference type="Proteomes" id="UP000322977">
    <property type="component" value="Unassembled WGS sequence"/>
</dbReference>
<reference evidence="8 22" key="2">
    <citation type="journal article" date="2017" name="J. Infect. Dis.">
        <title>An Analysis of the Epidemic of Klebsiella pneumoniae Carbapenemase-Producing K. pneumoniae: Convergence of Two Evolutionary Mechanisms Creates the Perfect Storm.</title>
        <authorList>
            <person name="Rojas L.J."/>
            <person name="Weinstock G.M."/>
            <person name="De La Cadena E."/>
            <person name="Diaz L."/>
            <person name="Rios R."/>
            <person name="Hanson B.M."/>
            <person name="Brown J.S."/>
            <person name="Vats P."/>
            <person name="Phillips D.S."/>
            <person name="Nguyen H."/>
            <person name="Hujer K.M."/>
            <person name="Correa A."/>
            <person name="Adams M.D."/>
            <person name="Perez F."/>
            <person name="Sodergren E."/>
            <person name="Narechania A."/>
            <person name="Planet P.J."/>
            <person name="Villegas M.V."/>
            <person name="Bonomo R.A."/>
            <person name="Arias C.A."/>
        </authorList>
    </citation>
    <scope>NUCLEOTIDE SEQUENCE [LARGE SCALE GENOMIC DNA]</scope>
    <source>
        <strain evidence="8 22">COL-Kpn30</strain>
    </source>
</reference>
<dbReference type="EMBL" id="VSSY01000008">
    <property type="protein sequence ID" value="TYL79153.1"/>
    <property type="molecule type" value="Genomic_DNA"/>
</dbReference>
<protein>
    <submittedName>
        <fullName evidence="14">Protein of unknwon function (DUF2893)</fullName>
    </submittedName>
    <submittedName>
        <fullName evidence="4">Type IV toxin-antitoxin system AbiEi family antitoxin</fullName>
    </submittedName>
</protein>
<dbReference type="InterPro" id="IPR021561">
    <property type="entry name" value="AbiEi_3"/>
</dbReference>
<evidence type="ECO:0000313" key="6">
    <source>
        <dbReference type="EMBL" id="NGN71442.1"/>
    </source>
</evidence>
<gene>
    <name evidence="7" type="ORF">B5L96_13755</name>
    <name evidence="8" type="ORF">B6I68_20165</name>
    <name evidence="17" type="ORF">BANRA_01413</name>
    <name evidence="9" type="ORF">CP554_13020</name>
    <name evidence="16" type="ORF">FXN67_10880</name>
    <name evidence="6" type="ORF">G4V31_04790</name>
    <name evidence="5" type="ORF">GJJ01_20610</name>
    <name evidence="2" type="ORF">KPZU09_47490</name>
    <name evidence="3" type="ORF">LS45_20170</name>
    <name evidence="11" type="ORF">NCTC11679_05301</name>
    <name evidence="10" type="ORF">NCTC9637_06160</name>
    <name evidence="4" type="ORF">Q6294_19245</name>
    <name evidence="18" type="ORF">SAMEA104567804_02990</name>
    <name evidence="13" type="ORF">SAMEA3499901_01417</name>
    <name evidence="14" type="ORF">SAMEA3515122_03594</name>
    <name evidence="15" type="ORF">SAMEA3538828_04679</name>
    <name evidence="12" type="ORF">SAMEA3729652_04831</name>
    <name evidence="19" type="ORF">SAMEA4873632_04299</name>
</gene>
<dbReference type="KEGG" id="kpx:PMK1_01957"/>
<reference evidence="26 27" key="6">
    <citation type="submission" date="2018-08" db="EMBL/GenBank/DDBJ databases">
        <authorList>
            <consortium name="Pathogen Informatics"/>
        </authorList>
    </citation>
    <scope>NUCLEOTIDE SEQUENCE [LARGE SCALE GENOMIC DNA]</scope>
    <source>
        <strain evidence="18 31">5012STDY7312589</strain>
        <strain evidence="19 33">5012STDY7626430</strain>
        <strain evidence="13 29">EuSCAPE_AT029</strain>
        <strain evidence="15 26">EuSCAPE_HU047</strain>
        <strain evidence="14 27">EuSCAPE_IT093</strain>
        <strain evidence="12 28">EuSCAPE_TR125</strain>
    </source>
</reference>
<evidence type="ECO:0000313" key="3">
    <source>
        <dbReference type="EMBL" id="KII02669.1"/>
    </source>
</evidence>
<sequence>MATKLNWLLQNSAPGDVILQSWLSQHAISPSLAFKYAQSGWLKKRGNGVYARAGREPEWNDALACLQNQLAAPVYVAGLSSLVWQGRSHYLQLKQNQCWLSVENKALLPKWFREFPGVEWIVISGKKLPVLDDRYRVTLDIKGKKLIGSAPELAAYELLSAVPGTLSFNHAAELFQGLVNLNPRKVEYLLSVSQSVQAKRLYLFFASFYEHGWLKRIDSQKIDLGAGKRQIVENGKFNAQYQITVPERFQKE</sequence>
<evidence type="ECO:0000313" key="32">
    <source>
        <dbReference type="Proteomes" id="UP000322977"/>
    </source>
</evidence>
<evidence type="ECO:0000313" key="2">
    <source>
        <dbReference type="EMBL" id="GHK55013.1"/>
    </source>
</evidence>
<dbReference type="Proteomes" id="UP001244490">
    <property type="component" value="Unassembled WGS sequence"/>
</dbReference>
<dbReference type="Proteomes" id="UP000196447">
    <property type="component" value="Unassembled WGS sequence"/>
</dbReference>
<evidence type="ECO:0000313" key="28">
    <source>
        <dbReference type="Proteomes" id="UP000258798"/>
    </source>
</evidence>
<reference evidence="9 23" key="4">
    <citation type="submission" date="2017-09" db="EMBL/GenBank/DDBJ databases">
        <title>Molecular Epidemiology of Livestock-Associated Methicillin Resistant Staphylococcus aureus (LA-MRSA) and Extended-Spectrum Beta-Lactamase (ESBL)-Producing Enterobacteriaceae in Pigs and Exposed Workers in Cameroon and South Africa.</title>
        <authorList>
            <person name="Founou L."/>
            <person name="Founou R.C."/>
            <person name="Allam M."/>
            <person name="Ismail A."/>
            <person name="Essack S.Y."/>
        </authorList>
    </citation>
    <scope>NUCLEOTIDE SEQUENCE [LARGE SCALE GENOMIC DNA]</scope>
    <source>
        <strain evidence="9 23">HH516E4IA</strain>
    </source>
</reference>
<dbReference type="Proteomes" id="UP000031820">
    <property type="component" value="Unassembled WGS sequence"/>
</dbReference>
<dbReference type="Proteomes" id="UP000258673">
    <property type="component" value="Unassembled WGS sequence"/>
</dbReference>
<evidence type="ECO:0000313" key="21">
    <source>
        <dbReference type="Proteomes" id="UP000196447"/>
    </source>
</evidence>
<organism evidence="14 27">
    <name type="scientific">Klebsiella pneumoniae</name>
    <dbReference type="NCBI Taxonomy" id="573"/>
    <lineage>
        <taxon>Bacteria</taxon>
        <taxon>Pseudomonadati</taxon>
        <taxon>Pseudomonadota</taxon>
        <taxon>Gammaproteobacteria</taxon>
        <taxon>Enterobacterales</taxon>
        <taxon>Enterobacteriaceae</taxon>
        <taxon>Klebsiella/Raoultella group</taxon>
        <taxon>Klebsiella</taxon>
        <taxon>Klebsiella pneumoniae complex</taxon>
    </lineage>
</organism>
<dbReference type="AlphaFoldDB" id="A0A080SNM9"/>
<dbReference type="Proteomes" id="UP000376235">
    <property type="component" value="Unassembled WGS sequence"/>
</dbReference>
<dbReference type="InterPro" id="IPR033455">
    <property type="entry name" value="AbiEi_3_N"/>
</dbReference>
<feature type="domain" description="Transcriptional regulator AbiEi antitoxin N-terminal" evidence="1">
    <location>
        <begin position="1"/>
        <end position="93"/>
    </location>
</feature>
<evidence type="ECO:0000313" key="15">
    <source>
        <dbReference type="EMBL" id="SYR47058.1"/>
    </source>
</evidence>
<accession>A0A080SNM9</accession>
<name>A0A080SNM9_KLEPN</name>
<dbReference type="Proteomes" id="UP000294876">
    <property type="component" value="Unassembled WGS sequence"/>
</dbReference>
<evidence type="ECO:0000313" key="7">
    <source>
        <dbReference type="EMBL" id="OVF71363.1"/>
    </source>
</evidence>
<evidence type="ECO:0000313" key="23">
    <source>
        <dbReference type="Proteomes" id="UP000245817"/>
    </source>
</evidence>
<evidence type="ECO:0000313" key="26">
    <source>
        <dbReference type="Proteomes" id="UP000258253"/>
    </source>
</evidence>
<evidence type="ECO:0000313" key="31">
    <source>
        <dbReference type="Proteomes" id="UP000294876"/>
    </source>
</evidence>
<evidence type="ECO:0000313" key="29">
    <source>
        <dbReference type="Proteomes" id="UP000259975"/>
    </source>
</evidence>
<dbReference type="Proteomes" id="UP000259975">
    <property type="component" value="Unassembled WGS sequence"/>
</dbReference>
<evidence type="ECO:0000313" key="35">
    <source>
        <dbReference type="Proteomes" id="UP000479475"/>
    </source>
</evidence>
<evidence type="ECO:0000313" key="25">
    <source>
        <dbReference type="Proteomes" id="UP000255239"/>
    </source>
</evidence>
<evidence type="ECO:0000313" key="18">
    <source>
        <dbReference type="EMBL" id="VGD14120.1"/>
    </source>
</evidence>
<dbReference type="EMBL" id="JAUUIA010000017">
    <property type="protein sequence ID" value="MDP0969159.1"/>
    <property type="molecule type" value="Genomic_DNA"/>
</dbReference>
<dbReference type="Proteomes" id="UP000234439">
    <property type="component" value="Unassembled WGS sequence"/>
</dbReference>
<dbReference type="KEGG" id="kpb:FH42_18760"/>
<dbReference type="EMBL" id="NDBK01000059">
    <property type="protein sequence ID" value="OVF71363.1"/>
    <property type="molecule type" value="Genomic_DNA"/>
</dbReference>
<evidence type="ECO:0000313" key="17">
    <source>
        <dbReference type="EMBL" id="VCV74049.1"/>
    </source>
</evidence>
<evidence type="ECO:0000313" key="20">
    <source>
        <dbReference type="Proteomes" id="UP000031820"/>
    </source>
</evidence>
<dbReference type="EMBL" id="JRRF01000018">
    <property type="protein sequence ID" value="KII02669.1"/>
    <property type="molecule type" value="Genomic_DNA"/>
</dbReference>
<reference evidence="3 20" key="1">
    <citation type="submission" date="2014-10" db="EMBL/GenBank/DDBJ databases">
        <title>Plasmid movement, recombination, and chromosomal integration amongst multidrug resistant commensal Escherichia coli clones within a single commercial turkey flock.</title>
        <authorList>
            <person name="Lang K."/>
            <person name="Dorn K."/>
            <person name="Danzeisen J."/>
            <person name="Johnson T."/>
        </authorList>
    </citation>
    <scope>NUCLEOTIDE SEQUENCE [LARGE SCALE GENOMIC DNA]</scope>
    <source>
        <strain evidence="3 20">UMNturkey9</strain>
    </source>
</reference>
<evidence type="ECO:0000313" key="27">
    <source>
        <dbReference type="Proteomes" id="UP000258673"/>
    </source>
</evidence>
<reference evidence="16 32" key="8">
    <citation type="submission" date="2019-08" db="EMBL/GenBank/DDBJ databases">
        <title>Phenotypic and genetic characterization of extended-spectrum b-lactamase-producing hypermucoviscous Klebsiella pneumoniae from Chile.</title>
        <authorList>
            <person name="Morales-Leon F."/>
            <person name="Caro C."/>
            <person name="Opazo-Capurro A."/>
            <person name="Lincopan N."/>
            <person name="Dominguez-Yevenes M."/>
            <person name="Lima C."/>
            <person name="Bello-Toledo H."/>
            <person name="Gonzalez-Rocha G."/>
        </authorList>
    </citation>
    <scope>NUCLEOTIDE SEQUENCE [LARGE SCALE GENOMIC DNA]</scope>
    <source>
        <strain evidence="16 32">UCO-494</strain>
    </source>
</reference>
<dbReference type="Proteomes" id="UP000245817">
    <property type="component" value="Unassembled WGS sequence"/>
</dbReference>
<reference evidence="7 21" key="3">
    <citation type="submission" date="2017-03" db="EMBL/GenBank/DDBJ databases">
        <authorList>
            <person name="Fouts D."/>
            <person name="Stalin M.J."/>
            <person name="Chen L."/>
            <person name="Wright M."/>
            <person name="Sutton G."/>
            <person name="Nguyen K."/>
            <person name="Vanduin D."/>
            <person name="Rojas L."/>
            <person name="Hujer A."/>
            <person name="Hujer K."/>
            <person name="Bonomo R."/>
            <person name="Kreiswirth B."/>
            <person name="Adams M."/>
        </authorList>
    </citation>
    <scope>NUCLEOTIDE SEQUENCE [LARGE SCALE GENOMIC DNA]</scope>
    <source>
        <strain evidence="7 21">39383</strain>
    </source>
</reference>
<evidence type="ECO:0000313" key="24">
    <source>
        <dbReference type="Proteomes" id="UP000255099"/>
    </source>
</evidence>
<dbReference type="Pfam" id="PF17194">
    <property type="entry name" value="AbiEi_3_N"/>
    <property type="match status" value="1"/>
</dbReference>
<evidence type="ECO:0000313" key="13">
    <source>
        <dbReference type="EMBL" id="SXN30415.1"/>
    </source>
</evidence>